<evidence type="ECO:0000259" key="2">
    <source>
        <dbReference type="Pfam" id="PF06048"/>
    </source>
</evidence>
<feature type="domain" description="DUF927" evidence="2">
    <location>
        <begin position="48"/>
        <end position="329"/>
    </location>
</feature>
<organism evidence="3 4">
    <name type="scientific">Celeribacter baekdonensis</name>
    <dbReference type="NCBI Taxonomy" id="875171"/>
    <lineage>
        <taxon>Bacteria</taxon>
        <taxon>Pseudomonadati</taxon>
        <taxon>Pseudomonadota</taxon>
        <taxon>Alphaproteobacteria</taxon>
        <taxon>Rhodobacterales</taxon>
        <taxon>Roseobacteraceae</taxon>
        <taxon>Celeribacter</taxon>
    </lineage>
</organism>
<evidence type="ECO:0000313" key="3">
    <source>
        <dbReference type="EMBL" id="SDE88177.1"/>
    </source>
</evidence>
<dbReference type="RefSeq" id="WP_074640852.1">
    <property type="nucleotide sequence ID" value="NZ_FNBL01000001.1"/>
</dbReference>
<sequence>MSEKDIARLVEEAAQEAEAKKQGRAGRGGKAQTRTKKGRFPFKVEKGFVWHEIDENTEDGGTRKKWLPFVSEVHVKAATRSPDSDDWGLLLVVVDPDGQEHEWPMPQALLAASGEALRAELLRLGMRPALGSRKWKEWLTEYLVCACPEERARCVGSIGWHGETFVLPDEVFSNAESKERIVLQSTARLEHAYNQKGTLASWRDAISVPSLGNSRLVLAISAAFAAPLLTITGDESGGFHLRGGSSLGKSTALEVAGSVWGGGNQGGYKKTWRATDNALEGVAAMHNGALLCLDELSQVDAKAADKAIYMLGNGTGKGRQNKEGNLKKEQTWRTLFLSNGEVSLADKLNEAGSKTAAGMEVRLIDLRADAGAGLGLFDQVPNGVTPAEFSQRLKAASGAHYGTAARAFLRELVGDLPCFRDELAKLRRDFLADAVPPGADGQVRRVADRFALVAAAGEMASVFDVTGWPSGAAREAALRCFKDWVSERGGIGSGEVADARRRIAEAIEIYGQARFQDWSNRDRAVIAPRWGYVKGWEEDEDAEAVGRWRKLEYDWFFTSSGLKTVLSGLDFKSVVSSLLDQGVIVAQGPTKGPTKTFHVPNAGGKVRLYQINAAALGDDLDASEGDAA</sequence>
<gene>
    <name evidence="3" type="ORF">SAMN04488117_101590</name>
</gene>
<reference evidence="3 4" key="1">
    <citation type="submission" date="2016-10" db="EMBL/GenBank/DDBJ databases">
        <authorList>
            <person name="de Groot N.N."/>
        </authorList>
    </citation>
    <scope>NUCLEOTIDE SEQUENCE [LARGE SCALE GENOMIC DNA]</scope>
    <source>
        <strain evidence="3 4">DSM 27375</strain>
    </source>
</reference>
<protein>
    <recommendedName>
        <fullName evidence="2">DUF927 domain-containing protein</fullName>
    </recommendedName>
</protein>
<dbReference type="InterPro" id="IPR009270">
    <property type="entry name" value="DUF927"/>
</dbReference>
<dbReference type="Pfam" id="PF06048">
    <property type="entry name" value="DUF927"/>
    <property type="match status" value="1"/>
</dbReference>
<evidence type="ECO:0000313" key="4">
    <source>
        <dbReference type="Proteomes" id="UP000182284"/>
    </source>
</evidence>
<proteinExistence type="predicted"/>
<accession>A0A1G7GJ56</accession>
<evidence type="ECO:0000256" key="1">
    <source>
        <dbReference type="SAM" id="MobiDB-lite"/>
    </source>
</evidence>
<dbReference type="AlphaFoldDB" id="A0A1G7GJ56"/>
<dbReference type="EMBL" id="FNBL01000001">
    <property type="protein sequence ID" value="SDE88177.1"/>
    <property type="molecule type" value="Genomic_DNA"/>
</dbReference>
<feature type="region of interest" description="Disordered" evidence="1">
    <location>
        <begin position="13"/>
        <end position="36"/>
    </location>
</feature>
<dbReference type="Proteomes" id="UP000182284">
    <property type="component" value="Unassembled WGS sequence"/>
</dbReference>
<name>A0A1G7GJ56_9RHOB</name>
<dbReference type="OrthoDB" id="784829at2"/>